<comment type="caution">
    <text evidence="1">The sequence shown here is derived from an EMBL/GenBank/DDBJ whole genome shotgun (WGS) entry which is preliminary data.</text>
</comment>
<organism evidence="1">
    <name type="scientific">Escherichia coli</name>
    <dbReference type="NCBI Taxonomy" id="562"/>
    <lineage>
        <taxon>Bacteria</taxon>
        <taxon>Pseudomonadati</taxon>
        <taxon>Pseudomonadota</taxon>
        <taxon>Gammaproteobacteria</taxon>
        <taxon>Enterobacterales</taxon>
        <taxon>Enterobacteriaceae</taxon>
        <taxon>Escherichia</taxon>
    </lineage>
</organism>
<reference evidence="1" key="1">
    <citation type="submission" date="2020-02" db="EMBL/GenBank/DDBJ databases">
        <title>Investigating the Use of Bacteriophages as New Decolonization Strategy for Intestinal Carriage of CTX-M-15-producing ST131 Escherichia coli: an In Vitro Continuous Culture System Model.</title>
        <authorList>
            <person name="Bernasconi O.J."/>
            <person name="Campos-Madueno E.I."/>
            <person name="Dona V."/>
            <person name="Perreten V."/>
            <person name="Carattoli A."/>
            <person name="Endimiani A."/>
        </authorList>
    </citation>
    <scope>NUCLEOTIDE SEQUENCE</scope>
    <source>
        <strain evidence="1">4901.28</strain>
    </source>
</reference>
<evidence type="ECO:0000313" key="1">
    <source>
        <dbReference type="EMBL" id="NEU02898.1"/>
    </source>
</evidence>
<proteinExistence type="predicted"/>
<name>A0A6D1A7U4_ECOLX</name>
<accession>A0A6D1A7U4</accession>
<dbReference type="AlphaFoldDB" id="A0A6D1A7U4"/>
<feature type="non-terminal residue" evidence="1">
    <location>
        <position position="93"/>
    </location>
</feature>
<gene>
    <name evidence="1" type="ORF">G3563_28370</name>
</gene>
<feature type="non-terminal residue" evidence="1">
    <location>
        <position position="1"/>
    </location>
</feature>
<dbReference type="EMBL" id="JAAHTE010000539">
    <property type="protein sequence ID" value="NEU02898.1"/>
    <property type="molecule type" value="Genomic_DNA"/>
</dbReference>
<sequence>PEDIKSAKVKLIDKNGENLYDALYNFKIENNVYPLVVNDVFAKKHKLGIDDQIDFVISNRVDRYRQKLLEKIYANNPIKQADLKKQYDQNIKT</sequence>
<protein>
    <submittedName>
        <fullName evidence="1">Uncharacterized protein</fullName>
    </submittedName>
</protein>